<accession>A0A7X6DNA0</accession>
<name>A0A7X6DNA0_9BACT</name>
<organism evidence="1 2">
    <name type="scientific">Candidatus Manganitrophus noduliformans</name>
    <dbReference type="NCBI Taxonomy" id="2606439"/>
    <lineage>
        <taxon>Bacteria</taxon>
        <taxon>Pseudomonadati</taxon>
        <taxon>Nitrospirota</taxon>
        <taxon>Nitrospiria</taxon>
        <taxon>Candidatus Troglogloeales</taxon>
        <taxon>Candidatus Manganitrophaceae</taxon>
        <taxon>Candidatus Manganitrophus</taxon>
    </lineage>
</organism>
<dbReference type="AlphaFoldDB" id="A0A7X6DNA0"/>
<dbReference type="Proteomes" id="UP000534783">
    <property type="component" value="Unassembled WGS sequence"/>
</dbReference>
<comment type="caution">
    <text evidence="1">The sequence shown here is derived from an EMBL/GenBank/DDBJ whole genome shotgun (WGS) entry which is preliminary data.</text>
</comment>
<reference evidence="1 2" key="1">
    <citation type="journal article" date="2020" name="Nature">
        <title>Bacterial chemolithoautotrophy via manganese oxidation.</title>
        <authorList>
            <person name="Yu H."/>
            <person name="Leadbetter J.R."/>
        </authorList>
    </citation>
    <scope>NUCLEOTIDE SEQUENCE [LARGE SCALE GENOMIC DNA]</scope>
    <source>
        <strain evidence="1 2">Mn-1</strain>
    </source>
</reference>
<sequence>MQAVKEKRTGESSFQDYLKRFSLRYKGTSKTKKAPSDYLIESPFGKLFAVVLEYDASTEIREKLKEAQKRSKQFKKEKTPFMPVLHKGGLPGLEHRYLQEALQEGHFPELSAIALLEGRPGQEHLRIFHNRFANHLLDRRIFDHDKDKNLFLAKIFPNHFFWIVEDAI</sequence>
<dbReference type="RefSeq" id="WP_168058618.1">
    <property type="nucleotide sequence ID" value="NZ_VTOW01000001.1"/>
</dbReference>
<gene>
    <name evidence="1" type="ORF">MNODULE_06380</name>
</gene>
<protein>
    <submittedName>
        <fullName evidence="1">Uncharacterized protein</fullName>
    </submittedName>
</protein>
<proteinExistence type="predicted"/>
<dbReference type="EMBL" id="VTOW01000001">
    <property type="protein sequence ID" value="NKE70363.1"/>
    <property type="molecule type" value="Genomic_DNA"/>
</dbReference>
<evidence type="ECO:0000313" key="2">
    <source>
        <dbReference type="Proteomes" id="UP000534783"/>
    </source>
</evidence>
<evidence type="ECO:0000313" key="1">
    <source>
        <dbReference type="EMBL" id="NKE70363.1"/>
    </source>
</evidence>
<keyword evidence="2" id="KW-1185">Reference proteome</keyword>